<reference evidence="2" key="1">
    <citation type="journal article" date="2021" name="Microb. Physiol.">
        <title>Proteogenomic Insights into the Physiology of Marine, Sulfate-Reducing, Filamentous Desulfonema limicola and Desulfonema magnum.</title>
        <authorList>
            <person name="Schnaars V."/>
            <person name="Wohlbrand L."/>
            <person name="Scheve S."/>
            <person name="Hinrichs C."/>
            <person name="Reinhardt R."/>
            <person name="Rabus R."/>
        </authorList>
    </citation>
    <scope>NUCLEOTIDE SEQUENCE</scope>
    <source>
        <strain evidence="2">5ac10</strain>
    </source>
</reference>
<dbReference type="EMBL" id="CP061799">
    <property type="protein sequence ID" value="QTA81770.1"/>
    <property type="molecule type" value="Genomic_DNA"/>
</dbReference>
<keyword evidence="3" id="KW-1185">Reference proteome</keyword>
<proteinExistence type="predicted"/>
<accession>A0A975BAU4</accession>
<name>A0A975BAU4_9BACT</name>
<dbReference type="Proteomes" id="UP000663720">
    <property type="component" value="Chromosome"/>
</dbReference>
<sequence length="43" mass="4701">MVLLSTSFPPHSEYAPEVKGVKTTDMASPVSSDYSDRESGSFY</sequence>
<evidence type="ECO:0000313" key="3">
    <source>
        <dbReference type="Proteomes" id="UP000663720"/>
    </source>
</evidence>
<feature type="region of interest" description="Disordered" evidence="1">
    <location>
        <begin position="1"/>
        <end position="43"/>
    </location>
</feature>
<protein>
    <submittedName>
        <fullName evidence="2">Uncharacterized protein</fullName>
    </submittedName>
</protein>
<feature type="compositionally biased region" description="Basic and acidic residues" evidence="1">
    <location>
        <begin position="34"/>
        <end position="43"/>
    </location>
</feature>
<evidence type="ECO:0000313" key="2">
    <source>
        <dbReference type="EMBL" id="QTA81770.1"/>
    </source>
</evidence>
<organism evidence="2 3">
    <name type="scientific">Desulfonema limicola</name>
    <dbReference type="NCBI Taxonomy" id="45656"/>
    <lineage>
        <taxon>Bacteria</taxon>
        <taxon>Pseudomonadati</taxon>
        <taxon>Thermodesulfobacteriota</taxon>
        <taxon>Desulfobacteria</taxon>
        <taxon>Desulfobacterales</taxon>
        <taxon>Desulfococcaceae</taxon>
        <taxon>Desulfonema</taxon>
    </lineage>
</organism>
<gene>
    <name evidence="2" type="ORF">dnl_41190</name>
</gene>
<dbReference type="AlphaFoldDB" id="A0A975BAU4"/>
<evidence type="ECO:0000256" key="1">
    <source>
        <dbReference type="SAM" id="MobiDB-lite"/>
    </source>
</evidence>
<dbReference type="KEGG" id="dli:dnl_41190"/>